<keyword evidence="3" id="KW-1185">Reference proteome</keyword>
<dbReference type="CDD" id="cd22162">
    <property type="entry name" value="F-box_AtSKIP3-like"/>
    <property type="match status" value="1"/>
</dbReference>
<feature type="domain" description="F-box" evidence="1">
    <location>
        <begin position="12"/>
        <end position="54"/>
    </location>
</feature>
<dbReference type="PANTHER" id="PTHR32278:SF111">
    <property type="entry name" value="F-BOX PROTEIN PP2-B12-RELATED"/>
    <property type="match status" value="1"/>
</dbReference>
<reference evidence="2" key="1">
    <citation type="journal article" date="2023" name="Plant J.">
        <title>The genome of the king protea, Protea cynaroides.</title>
        <authorList>
            <person name="Chang J."/>
            <person name="Duong T.A."/>
            <person name="Schoeman C."/>
            <person name="Ma X."/>
            <person name="Roodt D."/>
            <person name="Barker N."/>
            <person name="Li Z."/>
            <person name="Van de Peer Y."/>
            <person name="Mizrachi E."/>
        </authorList>
    </citation>
    <scope>NUCLEOTIDE SEQUENCE</scope>
    <source>
        <tissue evidence="2">Young leaves</tissue>
    </source>
</reference>
<comment type="caution">
    <text evidence="2">The sequence shown here is derived from an EMBL/GenBank/DDBJ whole genome shotgun (WGS) entry which is preliminary data.</text>
</comment>
<dbReference type="InterPro" id="IPR001810">
    <property type="entry name" value="F-box_dom"/>
</dbReference>
<accession>A0A9Q0H0S6</accession>
<evidence type="ECO:0000313" key="3">
    <source>
        <dbReference type="Proteomes" id="UP001141806"/>
    </source>
</evidence>
<dbReference type="OrthoDB" id="1918565at2759"/>
<evidence type="ECO:0000313" key="2">
    <source>
        <dbReference type="EMBL" id="KAJ4957119.1"/>
    </source>
</evidence>
<proteinExistence type="predicted"/>
<organism evidence="2 3">
    <name type="scientific">Protea cynaroides</name>
    <dbReference type="NCBI Taxonomy" id="273540"/>
    <lineage>
        <taxon>Eukaryota</taxon>
        <taxon>Viridiplantae</taxon>
        <taxon>Streptophyta</taxon>
        <taxon>Embryophyta</taxon>
        <taxon>Tracheophyta</taxon>
        <taxon>Spermatophyta</taxon>
        <taxon>Magnoliopsida</taxon>
        <taxon>Proteales</taxon>
        <taxon>Proteaceae</taxon>
        <taxon>Protea</taxon>
    </lineage>
</organism>
<dbReference type="Proteomes" id="UP001141806">
    <property type="component" value="Unassembled WGS sequence"/>
</dbReference>
<dbReference type="PANTHER" id="PTHR32278">
    <property type="entry name" value="F-BOX DOMAIN-CONTAINING PROTEIN"/>
    <property type="match status" value="1"/>
</dbReference>
<dbReference type="EMBL" id="JAMYWD010000011">
    <property type="protein sequence ID" value="KAJ4957119.1"/>
    <property type="molecule type" value="Genomic_DNA"/>
</dbReference>
<protein>
    <recommendedName>
        <fullName evidence="1">F-box domain-containing protein</fullName>
    </recommendedName>
</protein>
<dbReference type="AlphaFoldDB" id="A0A9Q0H0S6"/>
<dbReference type="SMART" id="SM00256">
    <property type="entry name" value="FBOX"/>
    <property type="match status" value="1"/>
</dbReference>
<dbReference type="InterPro" id="IPR036047">
    <property type="entry name" value="F-box-like_dom_sf"/>
</dbReference>
<dbReference type="Pfam" id="PF14299">
    <property type="entry name" value="PP2"/>
    <property type="match status" value="1"/>
</dbReference>
<gene>
    <name evidence="2" type="ORF">NE237_013902</name>
</gene>
<name>A0A9Q0H0S6_9MAGN</name>
<dbReference type="Pfam" id="PF12937">
    <property type="entry name" value="F-box-like"/>
    <property type="match status" value="1"/>
</dbReference>
<dbReference type="InterPro" id="IPR025886">
    <property type="entry name" value="PP2-like"/>
</dbReference>
<dbReference type="SUPFAM" id="SSF81383">
    <property type="entry name" value="F-box domain"/>
    <property type="match status" value="1"/>
</dbReference>
<evidence type="ECO:0000259" key="1">
    <source>
        <dbReference type="SMART" id="SM00256"/>
    </source>
</evidence>
<sequence length="335" mass="38459">MEQGGTTDLFDLPECCIVDILSRICTSPRDACRLSVVSSFFRSAADSDSIWERFLPFDMQLILSSSVSHSLLNFSSKKEQFLHLCDNPLLIDNGTKTFTLEKCSGKKCFMIRAKELCIVWGDRPMDWNWPSLPESRFSEVAELVDSCLLDFHYKTETRLLSPNTTYVVYLVFKLTALAYGLENESVQILVKLADGGRSEQGVVRRVRLQRSVERKWEGELPEETKVSKRRWRSKFPFRGWRLPLSRQEDRVPTILEYIRYPSSWGTTLSRSWGVPMVTGSNPKERGDGWMEIEMGEFFNERGEYGVDIILMDPTTGHGKSGLIIQGMELRPKVNQ</sequence>